<accession>A0A0G4I8V9</accession>
<dbReference type="InterPro" id="IPR002110">
    <property type="entry name" value="Ankyrin_rpt"/>
</dbReference>
<evidence type="ECO:0000313" key="2">
    <source>
        <dbReference type="EMBL" id="CEM53486.1"/>
    </source>
</evidence>
<gene>
    <name evidence="2" type="ORF">Cvel_2007</name>
</gene>
<evidence type="ECO:0000256" key="1">
    <source>
        <dbReference type="SAM" id="MobiDB-lite"/>
    </source>
</evidence>
<reference evidence="2" key="1">
    <citation type="submission" date="2014-11" db="EMBL/GenBank/DDBJ databases">
        <authorList>
            <person name="Otto D Thomas"/>
            <person name="Naeem Raeece"/>
        </authorList>
    </citation>
    <scope>NUCLEOTIDE SEQUENCE</scope>
</reference>
<dbReference type="SUPFAM" id="SSF48403">
    <property type="entry name" value="Ankyrin repeat"/>
    <property type="match status" value="1"/>
</dbReference>
<dbReference type="AlphaFoldDB" id="A0A0G4I8V9"/>
<dbReference type="InterPro" id="IPR036770">
    <property type="entry name" value="Ankyrin_rpt-contain_sf"/>
</dbReference>
<protein>
    <submittedName>
        <fullName evidence="2">Uncharacterized protein</fullName>
    </submittedName>
</protein>
<dbReference type="EMBL" id="CDMZ01005699">
    <property type="protein sequence ID" value="CEM53486.1"/>
    <property type="molecule type" value="Genomic_DNA"/>
</dbReference>
<proteinExistence type="predicted"/>
<feature type="region of interest" description="Disordered" evidence="1">
    <location>
        <begin position="1"/>
        <end position="29"/>
    </location>
</feature>
<dbReference type="Gene3D" id="1.25.40.20">
    <property type="entry name" value="Ankyrin repeat-containing domain"/>
    <property type="match status" value="1"/>
</dbReference>
<name>A0A0G4I8V9_9ALVE</name>
<dbReference type="Pfam" id="PF12796">
    <property type="entry name" value="Ank_2"/>
    <property type="match status" value="1"/>
</dbReference>
<feature type="non-terminal residue" evidence="2">
    <location>
        <position position="322"/>
    </location>
</feature>
<organism evidence="2">
    <name type="scientific">Chromera velia CCMP2878</name>
    <dbReference type="NCBI Taxonomy" id="1169474"/>
    <lineage>
        <taxon>Eukaryota</taxon>
        <taxon>Sar</taxon>
        <taxon>Alveolata</taxon>
        <taxon>Colpodellida</taxon>
        <taxon>Chromeraceae</taxon>
        <taxon>Chromera</taxon>
    </lineage>
</organism>
<sequence length="322" mass="35898">MSEFGDWGDFLLEETAEGPPPSPPPERDPEQILLQFLSSSPSPTASDLNAFAAENGIEISSHEIAIFFVAASLGNVSIVDSLLDLLHVTLRDQQGRTVLHRAIKCRRERLVQYLCYTKKIGWSSKRALFQIRDDRGLTPLAQAVVLNVVPAIVALCGEEYCGGRIYEGFLDQDVEVVREAAQRARSDTTKERLIDWLHFQFLSQLSYSLFKREMTPEKAQERLKHLGVDPETTGLFGSGVDKVLCCVRSACMSSDAPMLSWLLQTYGGHIYLQGLALREGFLPLGVHALLGRDETELSQGGYIEDEGMERVKMLAMFWDGTV</sequence>